<evidence type="ECO:0000313" key="2">
    <source>
        <dbReference type="Proteomes" id="UP000241426"/>
    </source>
</evidence>
<dbReference type="RefSeq" id="WP_107289187.1">
    <property type="nucleotide sequence ID" value="NZ_PYNF01000003.1"/>
</dbReference>
<proteinExistence type="predicted"/>
<sequence length="67" mass="7715">MCDRVTIAQIKNTELYEIFLDGLAEEHEIKVPSLDRLSPEKAKHIAERIANETSSELSWEGYKPAWL</sequence>
<dbReference type="AlphaFoldDB" id="A0A2T3KLP0"/>
<protein>
    <submittedName>
        <fullName evidence="1">Uncharacterized protein</fullName>
    </submittedName>
</protein>
<dbReference type="Proteomes" id="UP000241426">
    <property type="component" value="Unassembled WGS sequence"/>
</dbReference>
<accession>A0A2T3KLP0</accession>
<organism evidence="1 2">
    <name type="scientific">Photobacterium kishitanii</name>
    <dbReference type="NCBI Taxonomy" id="318456"/>
    <lineage>
        <taxon>Bacteria</taxon>
        <taxon>Pseudomonadati</taxon>
        <taxon>Pseudomonadota</taxon>
        <taxon>Gammaproteobacteria</taxon>
        <taxon>Vibrionales</taxon>
        <taxon>Vibrionaceae</taxon>
        <taxon>Photobacterium</taxon>
    </lineage>
</organism>
<gene>
    <name evidence="1" type="ORF">C9J27_05325</name>
</gene>
<evidence type="ECO:0000313" key="1">
    <source>
        <dbReference type="EMBL" id="PSV00557.1"/>
    </source>
</evidence>
<reference evidence="1 2" key="1">
    <citation type="submission" date="2018-01" db="EMBL/GenBank/DDBJ databases">
        <title>Whole genome sequencing of Histamine producing bacteria.</title>
        <authorList>
            <person name="Butler K."/>
        </authorList>
    </citation>
    <scope>NUCLEOTIDE SEQUENCE [LARGE SCALE GENOMIC DNA]</scope>
    <source>
        <strain evidence="1 2">FS-7.2</strain>
    </source>
</reference>
<dbReference type="EMBL" id="PYNF01000003">
    <property type="protein sequence ID" value="PSV00557.1"/>
    <property type="molecule type" value="Genomic_DNA"/>
</dbReference>
<comment type="caution">
    <text evidence="1">The sequence shown here is derived from an EMBL/GenBank/DDBJ whole genome shotgun (WGS) entry which is preliminary data.</text>
</comment>
<name>A0A2T3KLP0_9GAMM</name>